<evidence type="ECO:0000313" key="2">
    <source>
        <dbReference type="Proteomes" id="UP000193495"/>
    </source>
</evidence>
<dbReference type="Proteomes" id="UP000193495">
    <property type="component" value="Unassembled WGS sequence"/>
</dbReference>
<organism evidence="1 2">
    <name type="scientific">Limimaricola soesokkakensis</name>
    <dbReference type="NCBI Taxonomy" id="1343159"/>
    <lineage>
        <taxon>Bacteria</taxon>
        <taxon>Pseudomonadati</taxon>
        <taxon>Pseudomonadota</taxon>
        <taxon>Alphaproteobacteria</taxon>
        <taxon>Rhodobacterales</taxon>
        <taxon>Paracoccaceae</taxon>
        <taxon>Limimaricola</taxon>
    </lineage>
</organism>
<protein>
    <submittedName>
        <fullName evidence="1">Uncharacterized protein</fullName>
    </submittedName>
</protein>
<accession>A0A1X7A9R1</accession>
<dbReference type="AlphaFoldDB" id="A0A1X7A9R1"/>
<gene>
    <name evidence="1" type="ORF">LOS8367_03745</name>
</gene>
<sequence>MSPVSVSVGASAIERTTLAGGAATSSSVTVPLAVAVPSVTGVAVPVAPVRVTATVSGPLARSSLATCTVSVPMPPAKLTAWVWFVAEPAL</sequence>
<reference evidence="1 2" key="1">
    <citation type="submission" date="2017-03" db="EMBL/GenBank/DDBJ databases">
        <authorList>
            <person name="Afonso C.L."/>
            <person name="Miller P.J."/>
            <person name="Scott M.A."/>
            <person name="Spackman E."/>
            <person name="Goraichik I."/>
            <person name="Dimitrov K.M."/>
            <person name="Suarez D.L."/>
            <person name="Swayne D.E."/>
        </authorList>
    </citation>
    <scope>NUCLEOTIDE SEQUENCE [LARGE SCALE GENOMIC DNA]</scope>
    <source>
        <strain evidence="1 2">CECT 8367</strain>
    </source>
</reference>
<dbReference type="EMBL" id="FWFY01000033">
    <property type="protein sequence ID" value="SLN73482.1"/>
    <property type="molecule type" value="Genomic_DNA"/>
</dbReference>
<name>A0A1X7A9R1_9RHOB</name>
<proteinExistence type="predicted"/>
<evidence type="ECO:0000313" key="1">
    <source>
        <dbReference type="EMBL" id="SLN73482.1"/>
    </source>
</evidence>